<evidence type="ECO:0000256" key="6">
    <source>
        <dbReference type="ARBA" id="ARBA00048348"/>
    </source>
</evidence>
<evidence type="ECO:0000256" key="5">
    <source>
        <dbReference type="ARBA" id="ARBA00023239"/>
    </source>
</evidence>
<keyword evidence="5 8" id="KW-0456">Lyase</keyword>
<dbReference type="EC" id="4.2.1.1" evidence="2 8"/>
<dbReference type="CDD" id="cd00884">
    <property type="entry name" value="beta_CA_cladeB"/>
    <property type="match status" value="1"/>
</dbReference>
<evidence type="ECO:0000256" key="8">
    <source>
        <dbReference type="RuleBase" id="RU003956"/>
    </source>
</evidence>
<dbReference type="InterPro" id="IPR045066">
    <property type="entry name" value="Beta_CA_cladeB"/>
</dbReference>
<gene>
    <name evidence="10" type="primary">cynT</name>
    <name evidence="10" type="ORF">TK0001_2957</name>
</gene>
<dbReference type="PANTHER" id="PTHR11002:SF76">
    <property type="entry name" value="CARBONIC ANHYDRASE"/>
    <property type="match status" value="1"/>
</dbReference>
<dbReference type="SUPFAM" id="SSF53056">
    <property type="entry name" value="beta-carbonic anhydrase, cab"/>
    <property type="match status" value="1"/>
</dbReference>
<dbReference type="InterPro" id="IPR036874">
    <property type="entry name" value="Carbonic_anhydrase_sf"/>
</dbReference>
<dbReference type="SMART" id="SM00947">
    <property type="entry name" value="Pro_CA"/>
    <property type="match status" value="1"/>
</dbReference>
<dbReference type="PROSITE" id="PS00705">
    <property type="entry name" value="PROK_CO2_ANHYDRASE_2"/>
    <property type="match status" value="1"/>
</dbReference>
<accession>A0A2N9AQH7</accession>
<organism evidence="10 11">
    <name type="scientific">Methylorubrum extorquens</name>
    <name type="common">Methylobacterium dichloromethanicum</name>
    <name type="synonym">Methylobacterium extorquens</name>
    <dbReference type="NCBI Taxonomy" id="408"/>
    <lineage>
        <taxon>Bacteria</taxon>
        <taxon>Pseudomonadati</taxon>
        <taxon>Pseudomonadota</taxon>
        <taxon>Alphaproteobacteria</taxon>
        <taxon>Hyphomicrobiales</taxon>
        <taxon>Methylobacteriaceae</taxon>
        <taxon>Methylorubrum</taxon>
    </lineage>
</organism>
<reference evidence="11" key="1">
    <citation type="submission" date="2017-10" db="EMBL/GenBank/DDBJ databases">
        <authorList>
            <person name="Regsiter A."/>
            <person name="William W."/>
        </authorList>
    </citation>
    <scope>NUCLEOTIDE SEQUENCE [LARGE SCALE GENOMIC DNA]</scope>
</reference>
<feature type="binding site" evidence="7">
    <location>
        <position position="47"/>
    </location>
    <ligand>
        <name>Zn(2+)</name>
        <dbReference type="ChEBI" id="CHEBI:29105"/>
    </ligand>
</feature>
<name>A0A2N9AQH7_METEX</name>
<dbReference type="Gene3D" id="3.40.1050.10">
    <property type="entry name" value="Carbonic anhydrase"/>
    <property type="match status" value="1"/>
</dbReference>
<feature type="binding site" evidence="7">
    <location>
        <position position="106"/>
    </location>
    <ligand>
        <name>Zn(2+)</name>
        <dbReference type="ChEBI" id="CHEBI:29105"/>
    </ligand>
</feature>
<comment type="similarity">
    <text evidence="1 8">Belongs to the beta-class carbonic anhydrase family.</text>
</comment>
<dbReference type="GO" id="GO:0015976">
    <property type="term" value="P:carbon utilization"/>
    <property type="evidence" value="ECO:0007669"/>
    <property type="project" value="InterPro"/>
</dbReference>
<comment type="function">
    <text evidence="8">Reversible hydration of carbon dioxide.</text>
</comment>
<feature type="region of interest" description="Disordered" evidence="9">
    <location>
        <begin position="231"/>
        <end position="258"/>
    </location>
</feature>
<evidence type="ECO:0000256" key="2">
    <source>
        <dbReference type="ARBA" id="ARBA00012925"/>
    </source>
</evidence>
<evidence type="ECO:0000256" key="3">
    <source>
        <dbReference type="ARBA" id="ARBA00022723"/>
    </source>
</evidence>
<evidence type="ECO:0000256" key="9">
    <source>
        <dbReference type="SAM" id="MobiDB-lite"/>
    </source>
</evidence>
<dbReference type="EMBL" id="LT962688">
    <property type="protein sequence ID" value="SOR29559.1"/>
    <property type="molecule type" value="Genomic_DNA"/>
</dbReference>
<evidence type="ECO:0000313" key="10">
    <source>
        <dbReference type="EMBL" id="SOR29559.1"/>
    </source>
</evidence>
<proteinExistence type="inferred from homology"/>
<dbReference type="InterPro" id="IPR001765">
    <property type="entry name" value="Carbonic_anhydrase"/>
</dbReference>
<dbReference type="PANTHER" id="PTHR11002">
    <property type="entry name" value="CARBONIC ANHYDRASE"/>
    <property type="match status" value="1"/>
</dbReference>
<protein>
    <recommendedName>
        <fullName evidence="2 8">Carbonic anhydrase</fullName>
        <ecNumber evidence="2 8">4.2.1.1</ecNumber>
    </recommendedName>
    <alternativeName>
        <fullName evidence="8">Carbonate dehydratase</fullName>
    </alternativeName>
</protein>
<evidence type="ECO:0000256" key="1">
    <source>
        <dbReference type="ARBA" id="ARBA00006217"/>
    </source>
</evidence>
<feature type="binding site" evidence="7">
    <location>
        <position position="109"/>
    </location>
    <ligand>
        <name>Zn(2+)</name>
        <dbReference type="ChEBI" id="CHEBI:29105"/>
    </ligand>
</feature>
<dbReference type="AlphaFoldDB" id="A0A2N9AQH7"/>
<comment type="catalytic activity">
    <reaction evidence="6 8">
        <text>hydrogencarbonate + H(+) = CO2 + H2O</text>
        <dbReference type="Rhea" id="RHEA:10748"/>
        <dbReference type="ChEBI" id="CHEBI:15377"/>
        <dbReference type="ChEBI" id="CHEBI:15378"/>
        <dbReference type="ChEBI" id="CHEBI:16526"/>
        <dbReference type="ChEBI" id="CHEBI:17544"/>
        <dbReference type="EC" id="4.2.1.1"/>
    </reaction>
</comment>
<evidence type="ECO:0000313" key="11">
    <source>
        <dbReference type="Proteomes" id="UP000233769"/>
    </source>
</evidence>
<dbReference type="Proteomes" id="UP000233769">
    <property type="component" value="Chromosome tk0001"/>
</dbReference>
<comment type="cofactor">
    <cofactor evidence="7">
        <name>Zn(2+)</name>
        <dbReference type="ChEBI" id="CHEBI:29105"/>
    </cofactor>
    <text evidence="7">Binds 1 zinc ion per subunit.</text>
</comment>
<evidence type="ECO:0000256" key="7">
    <source>
        <dbReference type="PIRSR" id="PIRSR601765-1"/>
    </source>
</evidence>
<keyword evidence="3 7" id="KW-0479">Metal-binding</keyword>
<evidence type="ECO:0000256" key="4">
    <source>
        <dbReference type="ARBA" id="ARBA00022833"/>
    </source>
</evidence>
<dbReference type="InterPro" id="IPR015892">
    <property type="entry name" value="Carbonic_anhydrase_CS"/>
</dbReference>
<dbReference type="GO" id="GO:0004089">
    <property type="term" value="F:carbonate dehydratase activity"/>
    <property type="evidence" value="ECO:0007669"/>
    <property type="project" value="UniProtKB-UniRule"/>
</dbReference>
<keyword evidence="4 7" id="KW-0862">Zinc</keyword>
<dbReference type="Pfam" id="PF00484">
    <property type="entry name" value="Pro_CA"/>
    <property type="match status" value="1"/>
</dbReference>
<dbReference type="GO" id="GO:0008270">
    <property type="term" value="F:zinc ion binding"/>
    <property type="evidence" value="ECO:0007669"/>
    <property type="project" value="UniProtKB-UniRule"/>
</dbReference>
<sequence>MVTAGFDVDGIIQGLSNFRGTVFPGQQQMYQRLVRDGQQPKALMIACAESRVSPEHIMQSGPGDLFACRNAGNIVPPFSQQNGGVSSAIEYAVVALGVLDIVICGHSDCGAMKGLMNPEALGNMPNVAAWLRHSHAAKQIVCEAYPEGMDPKKRHRAVALENVVVQLNHLRTHPSVATALARGKLRLHGWFFEIESGQVLAYCGERSRFIPIAEATGVPVAQASASRIATPEFAGPHAGPHASPQTGPEPIPHAIAAE</sequence>